<proteinExistence type="predicted"/>
<dbReference type="SMART" id="SM00287">
    <property type="entry name" value="SH3b"/>
    <property type="match status" value="1"/>
</dbReference>
<accession>A0A5B8YJY0</accession>
<dbReference type="Gene3D" id="2.30.30.40">
    <property type="entry name" value="SH3 Domains"/>
    <property type="match status" value="1"/>
</dbReference>
<dbReference type="PROSITE" id="PS51257">
    <property type="entry name" value="PROKAR_LIPOPROTEIN"/>
    <property type="match status" value="1"/>
</dbReference>
<protein>
    <submittedName>
        <fullName evidence="2">M23 family metallopeptidase</fullName>
    </submittedName>
</protein>
<dbReference type="AlphaFoldDB" id="A0A5B8YJY0"/>
<reference evidence="2 3" key="1">
    <citation type="submission" date="2019-08" db="EMBL/GenBank/DDBJ databases">
        <title>Antarcticibacterium arcticum sp. nov., a bacterium isolated from marine sediment of the Canadian Beaufort Sea.</title>
        <authorList>
            <person name="Lee Y.M."/>
            <person name="Baek K."/>
            <person name="Lee D.-H."/>
            <person name="Shin S.C."/>
            <person name="Jin Y.K."/>
            <person name="Park Y."/>
        </authorList>
    </citation>
    <scope>NUCLEOTIDE SEQUENCE [LARGE SCALE GENOMIC DNA]</scope>
    <source>
        <strain evidence="2 3">PAMC 28998</strain>
    </source>
</reference>
<dbReference type="Gene3D" id="2.70.70.10">
    <property type="entry name" value="Glucose Permease (Domain IIA)"/>
    <property type="match status" value="1"/>
</dbReference>
<keyword evidence="3" id="KW-1185">Reference proteome</keyword>
<dbReference type="PANTHER" id="PTHR21666:SF268">
    <property type="entry name" value="PEPTIDASE M23 DOMAIN-CONTAINING PROTEIN"/>
    <property type="match status" value="1"/>
</dbReference>
<dbReference type="Pfam" id="PF08239">
    <property type="entry name" value="SH3_3"/>
    <property type="match status" value="1"/>
</dbReference>
<evidence type="ECO:0000313" key="3">
    <source>
        <dbReference type="Proteomes" id="UP000321954"/>
    </source>
</evidence>
<dbReference type="KEGG" id="anp:FK178_11550"/>
<dbReference type="InterPro" id="IPR011055">
    <property type="entry name" value="Dup_hybrid_motif"/>
</dbReference>
<dbReference type="PANTHER" id="PTHR21666">
    <property type="entry name" value="PEPTIDASE-RELATED"/>
    <property type="match status" value="1"/>
</dbReference>
<dbReference type="InterPro" id="IPR050570">
    <property type="entry name" value="Cell_wall_metabolism_enzyme"/>
</dbReference>
<name>A0A5B8YJY0_9FLAO</name>
<gene>
    <name evidence="2" type="ORF">FK178_11550</name>
</gene>
<dbReference type="Proteomes" id="UP000321954">
    <property type="component" value="Chromosome"/>
</dbReference>
<dbReference type="RefSeq" id="WP_146835184.1">
    <property type="nucleotide sequence ID" value="NZ_CP042476.1"/>
</dbReference>
<dbReference type="InterPro" id="IPR016047">
    <property type="entry name" value="M23ase_b-sheet_dom"/>
</dbReference>
<dbReference type="GO" id="GO:0004222">
    <property type="term" value="F:metalloendopeptidase activity"/>
    <property type="evidence" value="ECO:0007669"/>
    <property type="project" value="TreeGrafter"/>
</dbReference>
<dbReference type="EMBL" id="CP042476">
    <property type="protein sequence ID" value="QED38310.1"/>
    <property type="molecule type" value="Genomic_DNA"/>
</dbReference>
<organism evidence="2 3">
    <name type="scientific">Antarcticibacterium arcticum</name>
    <dbReference type="NCBI Taxonomy" id="2585771"/>
    <lineage>
        <taxon>Bacteria</taxon>
        <taxon>Pseudomonadati</taxon>
        <taxon>Bacteroidota</taxon>
        <taxon>Flavobacteriia</taxon>
        <taxon>Flavobacteriales</taxon>
        <taxon>Flavobacteriaceae</taxon>
        <taxon>Antarcticibacterium</taxon>
    </lineage>
</organism>
<dbReference type="OrthoDB" id="9810477at2"/>
<dbReference type="CDD" id="cd12797">
    <property type="entry name" value="M23_peptidase"/>
    <property type="match status" value="1"/>
</dbReference>
<dbReference type="Pfam" id="PF01551">
    <property type="entry name" value="Peptidase_M23"/>
    <property type="match status" value="1"/>
</dbReference>
<evidence type="ECO:0000259" key="1">
    <source>
        <dbReference type="SMART" id="SM00287"/>
    </source>
</evidence>
<evidence type="ECO:0000313" key="2">
    <source>
        <dbReference type="EMBL" id="QED38310.1"/>
    </source>
</evidence>
<feature type="domain" description="SH3b" evidence="1">
    <location>
        <begin position="314"/>
        <end position="377"/>
    </location>
</feature>
<dbReference type="InterPro" id="IPR003646">
    <property type="entry name" value="SH3-like_bac-type"/>
</dbReference>
<sequence length="378" mass="42446">MQRWKLIIIPVLLLFFISCSQLNKATDLITNPTAKERYKRDLKISDELFLLWENQGTLALQDSVKIKTPYFQEGHFKPKTFPVLSYDMELKAGEKLDIRVDADSTFNLVFIDLLLRENDSLRTFKKVATSNFDRKNLSEEIEESGTYKVVIQPEINAFTTFSIKIETTPVYEFPVAGAGNKNIQSFWGANRDAGRRSHEGIDIFAARGTPVIAVTDGQISSSGERGLGGKQVWIRDRKRNQSLYYAHLDSIMPLANNRVKTGDTIGFVGNTGNARSTPPHLHFGLYKGYRGAIDPLPHVFQIAKAEFKPTASLPDNLNFVTRTVANLRDLPATKGSGIIANLQPNDTLVMLGKANDWYHIRTFNQQAGFIHESLIAPL</sequence>
<dbReference type="SUPFAM" id="SSF51261">
    <property type="entry name" value="Duplicated hybrid motif"/>
    <property type="match status" value="1"/>
</dbReference>